<name>A0A7S1MHA7_ALECA</name>
<keyword evidence="1 2" id="KW-0833">Ubl conjugation pathway</keyword>
<evidence type="ECO:0000313" key="4">
    <source>
        <dbReference type="EMBL" id="CAD9131457.1"/>
    </source>
</evidence>
<dbReference type="PANTHER" id="PTHR46654:SF1">
    <property type="entry name" value="E3 UBIQUITIN-PROTEIN LIGASE HECTD3"/>
    <property type="match status" value="1"/>
</dbReference>
<dbReference type="Pfam" id="PF00632">
    <property type="entry name" value="HECT"/>
    <property type="match status" value="1"/>
</dbReference>
<gene>
    <name evidence="4" type="ORF">ACAT0790_LOCUS22335</name>
</gene>
<dbReference type="InterPro" id="IPR042469">
    <property type="entry name" value="HECTD3"/>
</dbReference>
<accession>A0A7S1MHA7</accession>
<evidence type="ECO:0000256" key="2">
    <source>
        <dbReference type="PROSITE-ProRule" id="PRU00104"/>
    </source>
</evidence>
<dbReference type="Gene3D" id="3.30.2410.10">
    <property type="entry name" value="Hect, E3 ligase catalytic domain"/>
    <property type="match status" value="1"/>
</dbReference>
<dbReference type="EMBL" id="HBGE01037021">
    <property type="protein sequence ID" value="CAD9131457.1"/>
    <property type="molecule type" value="Transcribed_RNA"/>
</dbReference>
<dbReference type="Gene3D" id="3.90.1750.10">
    <property type="entry name" value="Hect, E3 ligase catalytic domains"/>
    <property type="match status" value="1"/>
</dbReference>
<dbReference type="SMART" id="SM00119">
    <property type="entry name" value="HECTc"/>
    <property type="match status" value="1"/>
</dbReference>
<feature type="domain" description="HECT" evidence="3">
    <location>
        <begin position="157"/>
        <end position="507"/>
    </location>
</feature>
<evidence type="ECO:0000256" key="1">
    <source>
        <dbReference type="ARBA" id="ARBA00022786"/>
    </source>
</evidence>
<dbReference type="PANTHER" id="PTHR46654">
    <property type="entry name" value="E3 UBIQUITIN-PROTEIN LIGASE HECTD3"/>
    <property type="match status" value="1"/>
</dbReference>
<dbReference type="InterPro" id="IPR000569">
    <property type="entry name" value="HECT_dom"/>
</dbReference>
<sequence length="507" mass="56627">MFCSTVLRGWTLEADEELIRSTESLAKEAGVKLLSGTRLEFEQKHCKRWAVGGHTASEGYGRYLVLCALNLLISKSVLPCVDLGKLTATPHGRELHSLKRLLFSELRGTTVQANGPMGSQVKVPLKRQSATACREAGSCDTDGSQMLFAQAAKKCTDPGAFRRSGQNWQEQPFSVAYEGEPGVDQGGLYRDFLDAITEELMSPQLPVLVPTANQTTNAGEHRDTWVLNPSLEAGTGSPGERMLLFLGRLMGLCLLRGDILPLNLPSSFWKCLQGEDVGLEDLEAIDIAAANSVRMLRQPALLGIDADSFHDTFPDLRYVVEDSANQRRELMEGGADRPVTFQDAPRYADLMLATRLVESERQLVVVRNGLREVALMSSWALWPWQSLEERVVGVTHIDIALLRKKTVYEGYDREHVIVQRFWESMGSFTQDDLRSFLHFVWGRSRLPPEASDKWGAGFKISRASRTDMLPLAHTCFFQLELPEYDTLEIMKERLLFAINNCISMAIA</sequence>
<dbReference type="PROSITE" id="PS50237">
    <property type="entry name" value="HECT"/>
    <property type="match status" value="1"/>
</dbReference>
<feature type="active site" description="Glycyl thioester intermediate" evidence="2">
    <location>
        <position position="475"/>
    </location>
</feature>
<protein>
    <recommendedName>
        <fullName evidence="3">HECT domain-containing protein</fullName>
    </recommendedName>
</protein>
<dbReference type="AlphaFoldDB" id="A0A7S1MHA7"/>
<dbReference type="SUPFAM" id="SSF56204">
    <property type="entry name" value="Hect, E3 ligase catalytic domain"/>
    <property type="match status" value="1"/>
</dbReference>
<dbReference type="Gene3D" id="3.30.2160.10">
    <property type="entry name" value="Hect, E3 ligase catalytic domain"/>
    <property type="match status" value="1"/>
</dbReference>
<dbReference type="GO" id="GO:0004842">
    <property type="term" value="F:ubiquitin-protein transferase activity"/>
    <property type="evidence" value="ECO:0007669"/>
    <property type="project" value="InterPro"/>
</dbReference>
<proteinExistence type="predicted"/>
<organism evidence="4">
    <name type="scientific">Alexandrium catenella</name>
    <name type="common">Red tide dinoflagellate</name>
    <name type="synonym">Gonyaulax catenella</name>
    <dbReference type="NCBI Taxonomy" id="2925"/>
    <lineage>
        <taxon>Eukaryota</taxon>
        <taxon>Sar</taxon>
        <taxon>Alveolata</taxon>
        <taxon>Dinophyceae</taxon>
        <taxon>Gonyaulacales</taxon>
        <taxon>Pyrocystaceae</taxon>
        <taxon>Alexandrium</taxon>
    </lineage>
</organism>
<reference evidence="4" key="1">
    <citation type="submission" date="2021-01" db="EMBL/GenBank/DDBJ databases">
        <authorList>
            <person name="Corre E."/>
            <person name="Pelletier E."/>
            <person name="Niang G."/>
            <person name="Scheremetjew M."/>
            <person name="Finn R."/>
            <person name="Kale V."/>
            <person name="Holt S."/>
            <person name="Cochrane G."/>
            <person name="Meng A."/>
            <person name="Brown T."/>
            <person name="Cohen L."/>
        </authorList>
    </citation>
    <scope>NUCLEOTIDE SEQUENCE</scope>
    <source>
        <strain evidence="4">OF101</strain>
    </source>
</reference>
<evidence type="ECO:0000259" key="3">
    <source>
        <dbReference type="PROSITE" id="PS50237"/>
    </source>
</evidence>
<dbReference type="InterPro" id="IPR035983">
    <property type="entry name" value="Hect_E3_ubiquitin_ligase"/>
</dbReference>